<dbReference type="Proteomes" id="UP001589575">
    <property type="component" value="Unassembled WGS sequence"/>
</dbReference>
<comment type="caution">
    <text evidence="1">The sequence shown here is derived from an EMBL/GenBank/DDBJ whole genome shotgun (WGS) entry which is preliminary data.</text>
</comment>
<accession>A0ABV5FXS9</accession>
<name>A0ABV5FXS9_9MICC</name>
<evidence type="ECO:0000313" key="1">
    <source>
        <dbReference type="EMBL" id="MFB9071038.1"/>
    </source>
</evidence>
<keyword evidence="2" id="KW-1185">Reference proteome</keyword>
<proteinExistence type="predicted"/>
<evidence type="ECO:0000313" key="2">
    <source>
        <dbReference type="Proteomes" id="UP001589575"/>
    </source>
</evidence>
<reference evidence="1 2" key="1">
    <citation type="submission" date="2024-09" db="EMBL/GenBank/DDBJ databases">
        <authorList>
            <person name="Sun Q."/>
            <person name="Mori K."/>
        </authorList>
    </citation>
    <scope>NUCLEOTIDE SEQUENCE [LARGE SCALE GENOMIC DNA]</scope>
    <source>
        <strain evidence="1 2">CCM 7609</strain>
    </source>
</reference>
<sequence length="67" mass="7275">MELVTLTAFMVPLAIAAPRHWSACPRSWTAVRASRSRSCDWGAPGPSSPGSWPPPASAGWRCGIRRR</sequence>
<gene>
    <name evidence="1" type="ORF">ACFFX0_07470</name>
</gene>
<dbReference type="EMBL" id="JBHMFI010000001">
    <property type="protein sequence ID" value="MFB9071038.1"/>
    <property type="molecule type" value="Genomic_DNA"/>
</dbReference>
<protein>
    <submittedName>
        <fullName evidence="1">Uncharacterized protein</fullName>
    </submittedName>
</protein>
<organism evidence="1 2">
    <name type="scientific">Citricoccus parietis</name>
    <dbReference type="NCBI Taxonomy" id="592307"/>
    <lineage>
        <taxon>Bacteria</taxon>
        <taxon>Bacillati</taxon>
        <taxon>Actinomycetota</taxon>
        <taxon>Actinomycetes</taxon>
        <taxon>Micrococcales</taxon>
        <taxon>Micrococcaceae</taxon>
        <taxon>Citricoccus</taxon>
    </lineage>
</organism>